<keyword evidence="3" id="KW-1185">Reference proteome</keyword>
<name>A0A1V6LVR7_9FLAO</name>
<dbReference type="OrthoDB" id="1364277at2"/>
<reference evidence="2 3" key="1">
    <citation type="submission" date="2016-12" db="EMBL/GenBank/DDBJ databases">
        <authorList>
            <person name="Song W.-J."/>
            <person name="Kurnit D.M."/>
        </authorList>
    </citation>
    <scope>NUCLEOTIDE SEQUENCE [LARGE SCALE GENOMIC DNA]</scope>
    <source>
        <strain evidence="2 3">HSG9</strain>
    </source>
</reference>
<dbReference type="PROSITE" id="PS51257">
    <property type="entry name" value="PROKAR_LIPOPROTEIN"/>
    <property type="match status" value="1"/>
</dbReference>
<protein>
    <recommendedName>
        <fullName evidence="4">Lipoprotein</fullName>
    </recommendedName>
</protein>
<evidence type="ECO:0000313" key="3">
    <source>
        <dbReference type="Proteomes" id="UP000191680"/>
    </source>
</evidence>
<keyword evidence="1" id="KW-0732">Signal</keyword>
<evidence type="ECO:0000313" key="2">
    <source>
        <dbReference type="EMBL" id="OQD44215.1"/>
    </source>
</evidence>
<sequence>MKWFSYIFFSLIFTLSSCSSQKTFVKEAPFTTGDVTCQYWAGGRAESGSGTKLKIPVGQLDKEGVTFAQAFFRGKVADLKMVKNSDEMYAEANFSNKMDKPDIVMHADPKKEVGNKPPKLQKENPFELSENECVISYTENGELKYLKIDNVKELKPKMYQ</sequence>
<dbReference type="RefSeq" id="WP_080317761.1">
    <property type="nucleotide sequence ID" value="NZ_MTBC01000001.1"/>
</dbReference>
<organism evidence="2 3">
    <name type="scientific">Croceivirga radicis</name>
    <dbReference type="NCBI Taxonomy" id="1929488"/>
    <lineage>
        <taxon>Bacteria</taxon>
        <taxon>Pseudomonadati</taxon>
        <taxon>Bacteroidota</taxon>
        <taxon>Flavobacteriia</taxon>
        <taxon>Flavobacteriales</taxon>
        <taxon>Flavobacteriaceae</taxon>
        <taxon>Croceivirga</taxon>
    </lineage>
</organism>
<proteinExistence type="predicted"/>
<feature type="signal peptide" evidence="1">
    <location>
        <begin position="1"/>
        <end position="19"/>
    </location>
</feature>
<feature type="chain" id="PRO_5012890010" description="Lipoprotein" evidence="1">
    <location>
        <begin position="20"/>
        <end position="160"/>
    </location>
</feature>
<evidence type="ECO:0000256" key="1">
    <source>
        <dbReference type="SAM" id="SignalP"/>
    </source>
</evidence>
<comment type="caution">
    <text evidence="2">The sequence shown here is derived from an EMBL/GenBank/DDBJ whole genome shotgun (WGS) entry which is preliminary data.</text>
</comment>
<accession>A0A1V6LVR7</accession>
<dbReference type="Proteomes" id="UP000191680">
    <property type="component" value="Unassembled WGS sequence"/>
</dbReference>
<evidence type="ECO:0008006" key="4">
    <source>
        <dbReference type="Google" id="ProtNLM"/>
    </source>
</evidence>
<dbReference type="AlphaFoldDB" id="A0A1V6LVR7"/>
<gene>
    <name evidence="2" type="ORF">BUL40_01265</name>
</gene>
<dbReference type="EMBL" id="MTBC01000001">
    <property type="protein sequence ID" value="OQD44215.1"/>
    <property type="molecule type" value="Genomic_DNA"/>
</dbReference>